<dbReference type="Proteomes" id="UP000053989">
    <property type="component" value="Unassembled WGS sequence"/>
</dbReference>
<evidence type="ECO:0000256" key="1">
    <source>
        <dbReference type="SAM" id="MobiDB-lite"/>
    </source>
</evidence>
<feature type="domain" description="BAG" evidence="2">
    <location>
        <begin position="266"/>
        <end position="310"/>
    </location>
</feature>
<organism evidence="3 4">
    <name type="scientific">Scleroderma citrinum Foug A</name>
    <dbReference type="NCBI Taxonomy" id="1036808"/>
    <lineage>
        <taxon>Eukaryota</taxon>
        <taxon>Fungi</taxon>
        <taxon>Dikarya</taxon>
        <taxon>Basidiomycota</taxon>
        <taxon>Agaricomycotina</taxon>
        <taxon>Agaricomycetes</taxon>
        <taxon>Agaricomycetidae</taxon>
        <taxon>Boletales</taxon>
        <taxon>Sclerodermatineae</taxon>
        <taxon>Sclerodermataceae</taxon>
        <taxon>Scleroderma</taxon>
    </lineage>
</organism>
<accession>A0A0C3AQ99</accession>
<protein>
    <recommendedName>
        <fullName evidence="2">BAG domain-containing protein</fullName>
    </recommendedName>
</protein>
<feature type="compositionally biased region" description="Basic and acidic residues" evidence="1">
    <location>
        <begin position="112"/>
        <end position="123"/>
    </location>
</feature>
<reference evidence="4" key="2">
    <citation type="submission" date="2015-01" db="EMBL/GenBank/DDBJ databases">
        <title>Evolutionary Origins and Diversification of the Mycorrhizal Mutualists.</title>
        <authorList>
            <consortium name="DOE Joint Genome Institute"/>
            <consortium name="Mycorrhizal Genomics Consortium"/>
            <person name="Kohler A."/>
            <person name="Kuo A."/>
            <person name="Nagy L.G."/>
            <person name="Floudas D."/>
            <person name="Copeland A."/>
            <person name="Barry K.W."/>
            <person name="Cichocki N."/>
            <person name="Veneault-Fourrey C."/>
            <person name="LaButti K."/>
            <person name="Lindquist E.A."/>
            <person name="Lipzen A."/>
            <person name="Lundell T."/>
            <person name="Morin E."/>
            <person name="Murat C."/>
            <person name="Riley R."/>
            <person name="Ohm R."/>
            <person name="Sun H."/>
            <person name="Tunlid A."/>
            <person name="Henrissat B."/>
            <person name="Grigoriev I.V."/>
            <person name="Hibbett D.S."/>
            <person name="Martin F."/>
        </authorList>
    </citation>
    <scope>NUCLEOTIDE SEQUENCE [LARGE SCALE GENOMIC DNA]</scope>
    <source>
        <strain evidence="4">Foug A</strain>
    </source>
</reference>
<dbReference type="HOGENOM" id="CLU_460165_0_0_1"/>
<proteinExistence type="predicted"/>
<keyword evidence="4" id="KW-1185">Reference proteome</keyword>
<dbReference type="Pfam" id="PF02179">
    <property type="entry name" value="BAG"/>
    <property type="match status" value="1"/>
</dbReference>
<evidence type="ECO:0000259" key="2">
    <source>
        <dbReference type="Pfam" id="PF02179"/>
    </source>
</evidence>
<dbReference type="SUPFAM" id="SSF63491">
    <property type="entry name" value="BAG domain"/>
    <property type="match status" value="1"/>
</dbReference>
<dbReference type="AlphaFoldDB" id="A0A0C3AQ99"/>
<dbReference type="OrthoDB" id="333905at2759"/>
<dbReference type="InParanoid" id="A0A0C3AQ99"/>
<sequence length="593" mass="64613">MFVIGTLPYQTYDYGYDRYLAAAQAREARLRDQLQQQILLDNLLAQHAGYDDGWSCPSTTRGCPRYSRNYVYDAPCTDSYPAQYQDLAECHARERQEALDRTVREREARLKEWKQQQRARRGESTTPQTVGTFNIDDCNASTKLSSFFVVQKPGSSSSQHQPSSTTPSVSQPTRINIDVAETKGKIKEDASLMASTSETESGSEAEIAADPRVIQTSLSAIGKIGASLAKLEDDFMFPDELDFEPSSPENTLELQLAYTSRNAPLRYYDHALQELLSNLDAVQSHGSKAVRDARKAIVTRVEKVLERLEERIEERKEVALWKMKKALSAAAVETESVVDMGTDLDACTETKSDDTTGSETSAIRSETSTIDEDVGFDSEMKADDAQTPVGQLDAAAVNEHNIEGVEETETDVVTAEDSSEVVSLSGSLQATLAFDGDAVITGAEDEATVVDEETTLPSPIPLAATVLPTPGSPRSHDDILPSESQHDAVMASTSPLTGDDPLSASKPEEPTLPGLTFAATSESPLFDPAMSTDMLHSTAEESDIDEFLLAQSPMSPPALTIPVHPEVDEDAVLVEAPGHEHDQEEDVWIDVEA</sequence>
<feature type="region of interest" description="Disordered" evidence="1">
    <location>
        <begin position="461"/>
        <end position="518"/>
    </location>
</feature>
<dbReference type="Gene3D" id="1.20.58.120">
    <property type="entry name" value="BAG domain"/>
    <property type="match status" value="1"/>
</dbReference>
<reference evidence="3 4" key="1">
    <citation type="submission" date="2014-04" db="EMBL/GenBank/DDBJ databases">
        <authorList>
            <consortium name="DOE Joint Genome Institute"/>
            <person name="Kuo A."/>
            <person name="Kohler A."/>
            <person name="Nagy L.G."/>
            <person name="Floudas D."/>
            <person name="Copeland A."/>
            <person name="Barry K.W."/>
            <person name="Cichocki N."/>
            <person name="Veneault-Fourrey C."/>
            <person name="LaButti K."/>
            <person name="Lindquist E.A."/>
            <person name="Lipzen A."/>
            <person name="Lundell T."/>
            <person name="Morin E."/>
            <person name="Murat C."/>
            <person name="Sun H."/>
            <person name="Tunlid A."/>
            <person name="Henrissat B."/>
            <person name="Grigoriev I.V."/>
            <person name="Hibbett D.S."/>
            <person name="Martin F."/>
            <person name="Nordberg H.P."/>
            <person name="Cantor M.N."/>
            <person name="Hua S.X."/>
        </authorList>
    </citation>
    <scope>NUCLEOTIDE SEQUENCE [LARGE SCALE GENOMIC DNA]</scope>
    <source>
        <strain evidence="3 4">Foug A</strain>
    </source>
</reference>
<feature type="compositionally biased region" description="Basic and acidic residues" evidence="1">
    <location>
        <begin position="180"/>
        <end position="190"/>
    </location>
</feature>
<feature type="compositionally biased region" description="Low complexity" evidence="1">
    <location>
        <begin position="155"/>
        <end position="173"/>
    </location>
</feature>
<feature type="region of interest" description="Disordered" evidence="1">
    <location>
        <begin position="151"/>
        <end position="206"/>
    </location>
</feature>
<name>A0A0C3AQ99_9AGAM</name>
<dbReference type="EMBL" id="KN822014">
    <property type="protein sequence ID" value="KIM67107.1"/>
    <property type="molecule type" value="Genomic_DNA"/>
</dbReference>
<evidence type="ECO:0000313" key="4">
    <source>
        <dbReference type="Proteomes" id="UP000053989"/>
    </source>
</evidence>
<gene>
    <name evidence="3" type="ORF">SCLCIDRAFT_223507</name>
</gene>
<feature type="region of interest" description="Disordered" evidence="1">
    <location>
        <begin position="112"/>
        <end position="134"/>
    </location>
</feature>
<dbReference type="STRING" id="1036808.A0A0C3AQ99"/>
<evidence type="ECO:0000313" key="3">
    <source>
        <dbReference type="EMBL" id="KIM67107.1"/>
    </source>
</evidence>
<feature type="compositionally biased region" description="Low complexity" evidence="1">
    <location>
        <begin position="194"/>
        <end position="206"/>
    </location>
</feature>
<dbReference type="InterPro" id="IPR003103">
    <property type="entry name" value="BAG_domain"/>
</dbReference>
<dbReference type="GO" id="GO:0051087">
    <property type="term" value="F:protein-folding chaperone binding"/>
    <property type="evidence" value="ECO:0007669"/>
    <property type="project" value="InterPro"/>
</dbReference>
<dbReference type="InterPro" id="IPR036533">
    <property type="entry name" value="BAG_dom_sf"/>
</dbReference>